<evidence type="ECO:0000256" key="11">
    <source>
        <dbReference type="ARBA" id="ARBA00029304"/>
    </source>
</evidence>
<dbReference type="SUPFAM" id="SSF143975">
    <property type="entry name" value="IlvD/EDD N-terminal domain-like"/>
    <property type="match status" value="1"/>
</dbReference>
<dbReference type="GO" id="GO:0000287">
    <property type="term" value="F:magnesium ion binding"/>
    <property type="evidence" value="ECO:0007669"/>
    <property type="project" value="UniProtKB-UniRule"/>
</dbReference>
<feature type="binding site" description="via carbamate group" evidence="15">
    <location>
        <position position="180"/>
    </location>
    <ligand>
        <name>Mg(2+)</name>
        <dbReference type="ChEBI" id="CHEBI:18420"/>
    </ligand>
</feature>
<accession>A0A5E7PX28</accession>
<feature type="modified residue" description="N6-carboxylysine" evidence="15">
    <location>
        <position position="180"/>
    </location>
</feature>
<keyword evidence="7 15" id="KW-0408">Iron</keyword>
<evidence type="ECO:0000313" key="18">
    <source>
        <dbReference type="EMBL" id="VVP53570.1"/>
    </source>
</evidence>
<feature type="binding site" evidence="15">
    <location>
        <position position="498"/>
    </location>
    <ligand>
        <name>Mg(2+)</name>
        <dbReference type="ChEBI" id="CHEBI:18420"/>
    </ligand>
</feature>
<dbReference type="UniPathway" id="UPA00049">
    <property type="reaction ID" value="UER00061"/>
</dbReference>
<comment type="catalytic activity">
    <reaction evidence="15">
        <text>(2R,3R)-2,3-dihydroxy-3-methylpentanoate = (S)-3-methyl-2-oxopentanoate + H2O</text>
        <dbReference type="Rhea" id="RHEA:27694"/>
        <dbReference type="ChEBI" id="CHEBI:15377"/>
        <dbReference type="ChEBI" id="CHEBI:35146"/>
        <dbReference type="ChEBI" id="CHEBI:49258"/>
        <dbReference type="EC" id="4.2.1.9"/>
    </reaction>
</comment>
<evidence type="ECO:0000256" key="10">
    <source>
        <dbReference type="ARBA" id="ARBA00023304"/>
    </source>
</evidence>
<comment type="cofactor">
    <cofactor evidence="1 15">
        <name>Mg(2+)</name>
        <dbReference type="ChEBI" id="CHEBI:18420"/>
    </cofactor>
</comment>
<dbReference type="Pfam" id="PF00920">
    <property type="entry name" value="ILVD_EDD_N"/>
    <property type="match status" value="1"/>
</dbReference>
<feature type="domain" description="Dihydroxy-acid/6-phosphogluconate dehydratase C-terminal" evidence="17">
    <location>
        <begin position="416"/>
        <end position="605"/>
    </location>
</feature>
<dbReference type="AlphaFoldDB" id="A0A5E7PX28"/>
<dbReference type="UniPathway" id="UPA00047">
    <property type="reaction ID" value="UER00057"/>
</dbReference>
<proteinExistence type="inferred from homology"/>
<evidence type="ECO:0000256" key="8">
    <source>
        <dbReference type="ARBA" id="ARBA00023014"/>
    </source>
</evidence>
<dbReference type="GO" id="GO:0004160">
    <property type="term" value="F:dihydroxy-acid dehydratase activity"/>
    <property type="evidence" value="ECO:0007669"/>
    <property type="project" value="UniProtKB-UniRule"/>
</dbReference>
<dbReference type="GO" id="GO:0009099">
    <property type="term" value="P:L-valine biosynthetic process"/>
    <property type="evidence" value="ECO:0007669"/>
    <property type="project" value="UniProtKB-UniRule"/>
</dbReference>
<protein>
    <recommendedName>
        <fullName evidence="14 15">Dihydroxy-acid dehydratase</fullName>
        <shortName evidence="15">DAD</shortName>
        <ecNumber evidence="14 15">4.2.1.9</ecNumber>
    </recommendedName>
</protein>
<evidence type="ECO:0000256" key="7">
    <source>
        <dbReference type="ARBA" id="ARBA00023004"/>
    </source>
</evidence>
<gene>
    <name evidence="18" type="primary">ilvD_2</name>
    <name evidence="15" type="synonym">ilvD</name>
    <name evidence="18" type="ORF">PS870_05482</name>
</gene>
<dbReference type="GO" id="GO:0051537">
    <property type="term" value="F:2 iron, 2 sulfur cluster binding"/>
    <property type="evidence" value="ECO:0007669"/>
    <property type="project" value="UniProtKB-UniRule"/>
</dbReference>
<evidence type="ECO:0000256" key="3">
    <source>
        <dbReference type="ARBA" id="ARBA00022605"/>
    </source>
</evidence>
<comment type="cofactor">
    <cofactor evidence="15">
        <name>[2Fe-2S] cluster</name>
        <dbReference type="ChEBI" id="CHEBI:190135"/>
    </cofactor>
    <text evidence="15">Binds 1 [2Fe-2S] cluster per subunit. This cluster acts as a Lewis acid cofactor.</text>
</comment>
<dbReference type="SUPFAM" id="SSF52016">
    <property type="entry name" value="LeuD/IlvD-like"/>
    <property type="match status" value="1"/>
</dbReference>
<evidence type="ECO:0000256" key="9">
    <source>
        <dbReference type="ARBA" id="ARBA00023239"/>
    </source>
</evidence>
<keyword evidence="5 15" id="KW-0479">Metal-binding</keyword>
<dbReference type="InterPro" id="IPR037237">
    <property type="entry name" value="IlvD/EDD_N"/>
</dbReference>
<sequence>MPRTSGCADVFGRCVRDRWISKLIFVAAGSRLYALLRATPVGPAIWIEGNVMSDKDNLRKYSSQVVDGVERAPGRSMLRAVGFTDEDFKKPQIGIASTWAMVTPCNMHIDKLAIEAEKGANAAGAKGVIFNTITISDGIANGTEGMKYSLVSREVIADSIEVVAGCEGFDGLVTVGGCDKNMPGCLIGMARLNRPSIFVYGGTIRPGAGHTDIISVFEAVGQHARGDINEIQVKQIEEVAIPGPGSCGGMYTANTMASAIEALGMSLPGSSSQDAVGSDKASDSFRAGQQVMELLKLDLKPRDIMTRKAFENAIRVVIALAGSTNAVLHLLAMAHAVDVELTLDDFVELGKISPVVADLRPSGKYMMSELVAIGGIQPLMKRMLAAGMLHGDVLTVTGKTLAENLANVPDYPEGQDVILPFDQPVKKDSHLVVLRGNLSPTGAVAKITGKEGLRFEGTARVYHGEEGALTGILNGEVRAGDVIVIRYEGPKGGPGMREMLSPTSAVMGKGLGKDVALITDGRFSGGSHGFVVGHITPEAFDGGPIALIEDGDRITIDAETRQITVDVSDAELAERKTRWVRPESKYKRGVLAKYAKTVSSASEGAVTDKYL</sequence>
<evidence type="ECO:0000259" key="17">
    <source>
        <dbReference type="Pfam" id="PF24877"/>
    </source>
</evidence>
<keyword evidence="4 15" id="KW-0001">2Fe-2S</keyword>
<dbReference type="PROSITE" id="PS00886">
    <property type="entry name" value="ILVD_EDD_1"/>
    <property type="match status" value="1"/>
</dbReference>
<dbReference type="PROSITE" id="PS00887">
    <property type="entry name" value="ILVD_EDD_2"/>
    <property type="match status" value="1"/>
</dbReference>
<keyword evidence="3 15" id="KW-0028">Amino-acid biosynthesis</keyword>
<comment type="caution">
    <text evidence="15">Lacks conserved residue(s) required for the propagation of feature annotation.</text>
</comment>
<feature type="binding site" evidence="15">
    <location>
        <position position="179"/>
    </location>
    <ligand>
        <name>Mg(2+)</name>
        <dbReference type="ChEBI" id="CHEBI:18420"/>
    </ligand>
</feature>
<dbReference type="PANTHER" id="PTHR21000">
    <property type="entry name" value="DIHYDROXY-ACID DEHYDRATASE DAD"/>
    <property type="match status" value="1"/>
</dbReference>
<dbReference type="Proteomes" id="UP000349468">
    <property type="component" value="Unassembled WGS sequence"/>
</dbReference>
<evidence type="ECO:0000313" key="19">
    <source>
        <dbReference type="Proteomes" id="UP000349468"/>
    </source>
</evidence>
<feature type="binding site" evidence="15">
    <location>
        <position position="137"/>
    </location>
    <ligand>
        <name>Mg(2+)</name>
        <dbReference type="ChEBI" id="CHEBI:18420"/>
    </ligand>
</feature>
<evidence type="ECO:0000256" key="15">
    <source>
        <dbReference type="HAMAP-Rule" id="MF_00012"/>
    </source>
</evidence>
<dbReference type="EC" id="4.2.1.9" evidence="14 15"/>
<dbReference type="InterPro" id="IPR056740">
    <property type="entry name" value="ILV_EDD_C"/>
</dbReference>
<comment type="pathway">
    <text evidence="12 15">Amino-acid biosynthesis; L-valine biosynthesis; L-valine from pyruvate: step 3/4.</text>
</comment>
<dbReference type="NCBIfam" id="NF002068">
    <property type="entry name" value="PRK00911.1"/>
    <property type="match status" value="1"/>
</dbReference>
<evidence type="ECO:0000256" key="12">
    <source>
        <dbReference type="ARBA" id="ARBA00029436"/>
    </source>
</evidence>
<evidence type="ECO:0000256" key="14">
    <source>
        <dbReference type="ARBA" id="ARBA00029490"/>
    </source>
</evidence>
<dbReference type="InterPro" id="IPR000581">
    <property type="entry name" value="ILV_EDD_N"/>
</dbReference>
<evidence type="ECO:0000256" key="5">
    <source>
        <dbReference type="ARBA" id="ARBA00022723"/>
    </source>
</evidence>
<evidence type="ECO:0000256" key="2">
    <source>
        <dbReference type="ARBA" id="ARBA00006486"/>
    </source>
</evidence>
<dbReference type="Pfam" id="PF24877">
    <property type="entry name" value="ILV_EDD_C"/>
    <property type="match status" value="1"/>
</dbReference>
<keyword evidence="9 15" id="KW-0456">Lyase</keyword>
<dbReference type="EMBL" id="CABVIK010000022">
    <property type="protein sequence ID" value="VVP53570.1"/>
    <property type="molecule type" value="Genomic_DNA"/>
</dbReference>
<name>A0A5E7PX28_PSEFL</name>
<dbReference type="InterPro" id="IPR050165">
    <property type="entry name" value="DHAD_IlvD/Edd"/>
</dbReference>
<evidence type="ECO:0000259" key="16">
    <source>
        <dbReference type="Pfam" id="PF00920"/>
    </source>
</evidence>
<feature type="active site" description="Proton acceptor" evidence="15">
    <location>
        <position position="524"/>
    </location>
</feature>
<organism evidence="18 19">
    <name type="scientific">Pseudomonas fluorescens</name>
    <dbReference type="NCBI Taxonomy" id="294"/>
    <lineage>
        <taxon>Bacteria</taxon>
        <taxon>Pseudomonadati</taxon>
        <taxon>Pseudomonadota</taxon>
        <taxon>Gammaproteobacteria</taxon>
        <taxon>Pseudomonadales</taxon>
        <taxon>Pseudomonadaceae</taxon>
        <taxon>Pseudomonas</taxon>
    </lineage>
</organism>
<comment type="catalytic activity">
    <reaction evidence="11">
        <text>(2R)-2,3-dihydroxy-3-methylbutanoate = 3-methyl-2-oxobutanoate + H2O</text>
        <dbReference type="Rhea" id="RHEA:24809"/>
        <dbReference type="ChEBI" id="CHEBI:11851"/>
        <dbReference type="ChEBI" id="CHEBI:15377"/>
        <dbReference type="ChEBI" id="CHEBI:49072"/>
        <dbReference type="EC" id="4.2.1.9"/>
    </reaction>
    <physiologicalReaction direction="left-to-right" evidence="11">
        <dbReference type="Rhea" id="RHEA:24810"/>
    </physiologicalReaction>
</comment>
<dbReference type="Gene3D" id="3.50.30.80">
    <property type="entry name" value="IlvD/EDD C-terminal domain-like"/>
    <property type="match status" value="1"/>
</dbReference>
<dbReference type="PANTHER" id="PTHR21000:SF5">
    <property type="entry name" value="DIHYDROXY-ACID DEHYDRATASE, MITOCHONDRIAL"/>
    <property type="match status" value="1"/>
</dbReference>
<evidence type="ECO:0000256" key="6">
    <source>
        <dbReference type="ARBA" id="ARBA00022842"/>
    </source>
</evidence>
<dbReference type="InterPro" id="IPR004404">
    <property type="entry name" value="DihydroxyA_deHydtase"/>
</dbReference>
<comment type="pathway">
    <text evidence="13 15">Amino-acid biosynthesis; L-isoleucine biosynthesis; L-isoleucine from 2-oxobutanoate: step 3/4.</text>
</comment>
<comment type="function">
    <text evidence="15">Functions in the biosynthesis of branched-chain amino acids. Catalyzes the dehydration of (2R,3R)-2,3-dihydroxy-3-methylpentanoate (2,3-dihydroxy-3-methylvalerate) into 2-oxo-3-methylpentanoate (2-oxo-3-methylvalerate) and of (2R)-2,3-dihydroxy-3-methylbutanoate (2,3-dihydroxyisovalerate) into 2-oxo-3-methylbutanoate (2-oxoisovalerate), the penultimate precursor to L-isoleucine and L-valine, respectively.</text>
</comment>
<keyword evidence="10 15" id="KW-0100">Branched-chain amino acid biosynthesis</keyword>
<dbReference type="InterPro" id="IPR020558">
    <property type="entry name" value="DiOHA_6PGluconate_deHydtase_CS"/>
</dbReference>
<keyword evidence="6 15" id="KW-0460">Magnesium</keyword>
<dbReference type="InterPro" id="IPR042096">
    <property type="entry name" value="Dihydro-acid_dehy_C"/>
</dbReference>
<dbReference type="HAMAP" id="MF_00012">
    <property type="entry name" value="IlvD"/>
    <property type="match status" value="1"/>
</dbReference>
<keyword evidence="8 15" id="KW-0411">Iron-sulfur</keyword>
<evidence type="ECO:0000256" key="4">
    <source>
        <dbReference type="ARBA" id="ARBA00022714"/>
    </source>
</evidence>
<dbReference type="NCBIfam" id="TIGR00110">
    <property type="entry name" value="ilvD"/>
    <property type="match status" value="1"/>
</dbReference>
<reference evidence="18 19" key="1">
    <citation type="submission" date="2019-09" db="EMBL/GenBank/DDBJ databases">
        <authorList>
            <person name="Chandra G."/>
            <person name="Truman W A."/>
        </authorList>
    </citation>
    <scope>NUCLEOTIDE SEQUENCE [LARGE SCALE GENOMIC DNA]</scope>
    <source>
        <strain evidence="18">PS870</strain>
    </source>
</reference>
<evidence type="ECO:0000256" key="13">
    <source>
        <dbReference type="ARBA" id="ARBA00029437"/>
    </source>
</evidence>
<evidence type="ECO:0000256" key="1">
    <source>
        <dbReference type="ARBA" id="ARBA00001946"/>
    </source>
</evidence>
<dbReference type="FunFam" id="3.50.30.80:FF:000001">
    <property type="entry name" value="Dihydroxy-acid dehydratase"/>
    <property type="match status" value="1"/>
</dbReference>
<feature type="binding site" evidence="15">
    <location>
        <position position="105"/>
    </location>
    <ligand>
        <name>[2Fe-2S] cluster</name>
        <dbReference type="ChEBI" id="CHEBI:190135"/>
    </ligand>
</feature>
<comment type="similarity">
    <text evidence="2 15">Belongs to the IlvD/Edd family.</text>
</comment>
<comment type="subunit">
    <text evidence="15">Homodimer.</text>
</comment>
<dbReference type="GO" id="GO:0009097">
    <property type="term" value="P:isoleucine biosynthetic process"/>
    <property type="evidence" value="ECO:0007669"/>
    <property type="project" value="UniProtKB-UniRule"/>
</dbReference>
<feature type="domain" description="Dihydroxy-acid/6-phosphogluconate dehydratase N-terminal" evidence="16">
    <location>
        <begin position="90"/>
        <end position="404"/>
    </location>
</feature>